<dbReference type="AlphaFoldDB" id="A0AAV7S0J3"/>
<accession>A0AAV7S0J3</accession>
<protein>
    <submittedName>
        <fullName evidence="1">Uncharacterized protein</fullName>
    </submittedName>
</protein>
<proteinExistence type="predicted"/>
<gene>
    <name evidence="1" type="ORF">NDU88_010189</name>
</gene>
<dbReference type="Proteomes" id="UP001066276">
    <property type="component" value="Chromosome 5"/>
</dbReference>
<reference evidence="1" key="1">
    <citation type="journal article" date="2022" name="bioRxiv">
        <title>Sequencing and chromosome-scale assembly of the giantPleurodeles waltlgenome.</title>
        <authorList>
            <person name="Brown T."/>
            <person name="Elewa A."/>
            <person name="Iarovenko S."/>
            <person name="Subramanian E."/>
            <person name="Araus A.J."/>
            <person name="Petzold A."/>
            <person name="Susuki M."/>
            <person name="Suzuki K.-i.T."/>
            <person name="Hayashi T."/>
            <person name="Toyoda A."/>
            <person name="Oliveira C."/>
            <person name="Osipova E."/>
            <person name="Leigh N.D."/>
            <person name="Simon A."/>
            <person name="Yun M.H."/>
        </authorList>
    </citation>
    <scope>NUCLEOTIDE SEQUENCE</scope>
    <source>
        <strain evidence="1">20211129_DDA</strain>
        <tissue evidence="1">Liver</tissue>
    </source>
</reference>
<dbReference type="EMBL" id="JANPWB010000009">
    <property type="protein sequence ID" value="KAJ1157477.1"/>
    <property type="molecule type" value="Genomic_DNA"/>
</dbReference>
<sequence length="120" mass="12698">MGGTIGGGLRHLRPGSADRAADWSGPTVGVAALVVVHHLGHGDSLLRIGHMERTPALQDCRLWDQTPRAVVDIGSTYLLWGGGFNLALDPFMDRQTNAASSCTKAAHYMRTGLAAHGVLD</sequence>
<organism evidence="1 2">
    <name type="scientific">Pleurodeles waltl</name>
    <name type="common">Iberian ribbed newt</name>
    <dbReference type="NCBI Taxonomy" id="8319"/>
    <lineage>
        <taxon>Eukaryota</taxon>
        <taxon>Metazoa</taxon>
        <taxon>Chordata</taxon>
        <taxon>Craniata</taxon>
        <taxon>Vertebrata</taxon>
        <taxon>Euteleostomi</taxon>
        <taxon>Amphibia</taxon>
        <taxon>Batrachia</taxon>
        <taxon>Caudata</taxon>
        <taxon>Salamandroidea</taxon>
        <taxon>Salamandridae</taxon>
        <taxon>Pleurodelinae</taxon>
        <taxon>Pleurodeles</taxon>
    </lineage>
</organism>
<evidence type="ECO:0000313" key="2">
    <source>
        <dbReference type="Proteomes" id="UP001066276"/>
    </source>
</evidence>
<keyword evidence="2" id="KW-1185">Reference proteome</keyword>
<evidence type="ECO:0000313" key="1">
    <source>
        <dbReference type="EMBL" id="KAJ1157477.1"/>
    </source>
</evidence>
<comment type="caution">
    <text evidence="1">The sequence shown here is derived from an EMBL/GenBank/DDBJ whole genome shotgun (WGS) entry which is preliminary data.</text>
</comment>
<name>A0AAV7S0J3_PLEWA</name>